<dbReference type="KEGG" id="lyk:FLP23_01975"/>
<keyword evidence="2" id="KW-1185">Reference proteome</keyword>
<gene>
    <name evidence="1" type="ORF">FLP23_01975</name>
</gene>
<name>A0A5C1Y543_9MICO</name>
<organism evidence="1 2">
    <name type="scientific">Protaetiibacter larvae</name>
    <dbReference type="NCBI Taxonomy" id="2592654"/>
    <lineage>
        <taxon>Bacteria</taxon>
        <taxon>Bacillati</taxon>
        <taxon>Actinomycetota</taxon>
        <taxon>Actinomycetes</taxon>
        <taxon>Micrococcales</taxon>
        <taxon>Microbacteriaceae</taxon>
        <taxon>Protaetiibacter</taxon>
    </lineage>
</organism>
<dbReference type="AlphaFoldDB" id="A0A5C1Y543"/>
<dbReference type="Proteomes" id="UP000322159">
    <property type="component" value="Chromosome"/>
</dbReference>
<dbReference type="EMBL" id="CP043504">
    <property type="protein sequence ID" value="QEO08896.1"/>
    <property type="molecule type" value="Genomic_DNA"/>
</dbReference>
<evidence type="ECO:0000313" key="1">
    <source>
        <dbReference type="EMBL" id="QEO08896.1"/>
    </source>
</evidence>
<protein>
    <submittedName>
        <fullName evidence="1">Uncharacterized protein</fullName>
    </submittedName>
</protein>
<evidence type="ECO:0000313" key="2">
    <source>
        <dbReference type="Proteomes" id="UP000322159"/>
    </source>
</evidence>
<reference evidence="1 2" key="1">
    <citation type="submission" date="2019-09" db="EMBL/GenBank/DDBJ databases">
        <title>Genome sequencing of strain KACC 19322.</title>
        <authorList>
            <person name="Heo J."/>
            <person name="Kim S.-J."/>
            <person name="Kim J.-S."/>
            <person name="Hong S.-B."/>
            <person name="Kwon S.-W."/>
        </authorList>
    </citation>
    <scope>NUCLEOTIDE SEQUENCE [LARGE SCALE GENOMIC DNA]</scope>
    <source>
        <strain evidence="1 2">KACC 19322</strain>
    </source>
</reference>
<dbReference type="RefSeq" id="WP_149324327.1">
    <property type="nucleotide sequence ID" value="NZ_CP043504.1"/>
</dbReference>
<sequence>MKDLEAQLVAELLELDADAYVHGSLEITVPAHSTGYRITVDLDDEGEQLGTVVGTPFMLAAMSNALHRYTVETQKQRAQTMAELAANEAGRALLVDAAVLAAQVEAEENYRETTEGFRP</sequence>
<accession>A0A5C1Y543</accession>
<proteinExistence type="predicted"/>